<dbReference type="Gene3D" id="1.25.40.10">
    <property type="entry name" value="Tetratricopeptide repeat domain"/>
    <property type="match status" value="1"/>
</dbReference>
<dbReference type="AlphaFoldDB" id="A0A067Z3M1"/>
<dbReference type="GeneID" id="56905010"/>
<evidence type="ECO:0000313" key="3">
    <source>
        <dbReference type="EMBL" id="AHK70692.1"/>
    </source>
</evidence>
<gene>
    <name evidence="3" type="ORF">GLS_c07790</name>
</gene>
<organism evidence="3 4">
    <name type="scientific">Gluconobacter oxydans DSM 3504</name>
    <dbReference type="NCBI Taxonomy" id="1288313"/>
    <lineage>
        <taxon>Bacteria</taxon>
        <taxon>Pseudomonadati</taxon>
        <taxon>Pseudomonadota</taxon>
        <taxon>Alphaproteobacteria</taxon>
        <taxon>Acetobacterales</taxon>
        <taxon>Acetobacteraceae</taxon>
        <taxon>Gluconobacter</taxon>
    </lineage>
</organism>
<dbReference type="RefSeq" id="WP_041111303.1">
    <property type="nucleotide sequence ID" value="NZ_CP004373.1"/>
</dbReference>
<sequence length="849" mass="89266">MKRAFLATALTLSLLETAVAAPAPKVVSAKPEKVDAGPAKAADEKLLPAGWAFLNDPSPLFPHPEKAVQEKRVSAGPASLTGTPSQATTAPAYGTSVQVPGATGLWLPLGELTPVAAFRNGQNIVLVAAGRHVLDTAGLAGIGPFKSVSSRILSDVTVITVTLSDERDPVLRPVGAGWTLSVATDVKPQADMLLGQDANALTFMPPVAEGLPQVVALDDPDSGRRLLLGMTRSGRIQQPMRRLGTGFAVRSSLIGIVVAADSDTIELRQAGGKLILDTMGPDSFPLMASNRLQPYGSSLSGVRLGTGSPEELREALRRSVASAAVASSGDRFDARMRVAQAAARAGNGPLLGEVMDVALQDWPEGVEKPEARRLQQISAVLNARPGSSSLAEDGGSTPEDQLWRGMMRMLLPSSRRVGQSASGSPESDRLQTADLIATGLPVLQAYAGPLKERLLPLAAQWIARYGSDGATKVLDQFPDGPLVALAKALLAARRNTPDAEAKLSVLAHDPSPLIWPVAREASLRLALEKKTLPPQAVADQVDGILPALRIAEREKDGRLLQIKALMEGGNLEGAAAAVQEWGRLYPDDAARVAVQETDIIRQMARSASSGARQNMNEVAFLKDALLKASDSALRGDILDGLARRYEALGLPDQEREALRDLLASGSNAQEMNVRIRLATLELNMGDLKAARQDLGVFAEGSPDAALALPGGSSSQSVEVALLKARIALADHRPEEAASELATIRDPRAWTLRAQMAEKAGDWSHAVEALVPMLESLPGAGGVSKETLSSEQQAFVLRIGGDASRAQDQQTLKNLQTRFGALMKGTPSEGVFRLLTGGGEDASPPVSAGG</sequence>
<protein>
    <submittedName>
        <fullName evidence="3">Uncharacterized protein</fullName>
    </submittedName>
</protein>
<dbReference type="EMBL" id="CP004373">
    <property type="protein sequence ID" value="AHK70692.1"/>
    <property type="molecule type" value="Genomic_DNA"/>
</dbReference>
<feature type="signal peptide" evidence="2">
    <location>
        <begin position="1"/>
        <end position="20"/>
    </location>
</feature>
<dbReference type="Proteomes" id="UP000031656">
    <property type="component" value="Chromosome"/>
</dbReference>
<reference evidence="3 4" key="1">
    <citation type="journal article" date="2015" name="Appl. Microbiol. Biotechnol.">
        <title>The consequence of an additional NADH dehydrogenase paralog on the growth of Gluconobacter oxydans DSM3504.</title>
        <authorList>
            <person name="Kostner D."/>
            <person name="Luchterhand B."/>
            <person name="Junker A."/>
            <person name="Volland S."/>
            <person name="Daniel R."/>
            <person name="Buchs J."/>
            <person name="Liebl W."/>
            <person name="Ehrenreich A."/>
        </authorList>
    </citation>
    <scope>NUCLEOTIDE SEQUENCE [LARGE SCALE GENOMIC DNA]</scope>
    <source>
        <strain evidence="3">DSM 3504</strain>
    </source>
</reference>
<feature type="region of interest" description="Disordered" evidence="1">
    <location>
        <begin position="66"/>
        <end position="92"/>
    </location>
</feature>
<feature type="compositionally biased region" description="Polar residues" evidence="1">
    <location>
        <begin position="80"/>
        <end position="89"/>
    </location>
</feature>
<dbReference type="InterPro" id="IPR011990">
    <property type="entry name" value="TPR-like_helical_dom_sf"/>
</dbReference>
<name>A0A067Z3M1_GLUOY</name>
<accession>A0A067Z3M1</accession>
<dbReference type="KEGG" id="goy:GLS_c07790"/>
<feature type="chain" id="PRO_5001648747" evidence="2">
    <location>
        <begin position="21"/>
        <end position="849"/>
    </location>
</feature>
<proteinExistence type="predicted"/>
<evidence type="ECO:0000313" key="4">
    <source>
        <dbReference type="Proteomes" id="UP000031656"/>
    </source>
</evidence>
<evidence type="ECO:0000256" key="1">
    <source>
        <dbReference type="SAM" id="MobiDB-lite"/>
    </source>
</evidence>
<dbReference type="HOGENOM" id="CLU_344780_0_0_5"/>
<keyword evidence="2" id="KW-0732">Signal</keyword>
<evidence type="ECO:0000256" key="2">
    <source>
        <dbReference type="SAM" id="SignalP"/>
    </source>
</evidence>